<comment type="catalytic activity">
    <reaction evidence="12">
        <text>D-ribose + ATP = D-ribose 5-phosphate + ADP + H(+)</text>
        <dbReference type="Rhea" id="RHEA:13697"/>
        <dbReference type="ChEBI" id="CHEBI:15378"/>
        <dbReference type="ChEBI" id="CHEBI:30616"/>
        <dbReference type="ChEBI" id="CHEBI:47013"/>
        <dbReference type="ChEBI" id="CHEBI:78346"/>
        <dbReference type="ChEBI" id="CHEBI:456216"/>
        <dbReference type="EC" id="2.7.1.15"/>
    </reaction>
</comment>
<dbReference type="InterPro" id="IPR011877">
    <property type="entry name" value="Ribokinase"/>
</dbReference>
<dbReference type="HAMAP" id="MF_01987">
    <property type="entry name" value="Ribokinase"/>
    <property type="match status" value="1"/>
</dbReference>
<feature type="active site" description="Proton acceptor" evidence="12">
    <location>
        <position position="236"/>
    </location>
</feature>
<feature type="binding site" evidence="12">
    <location>
        <begin position="204"/>
        <end position="209"/>
    </location>
    <ligand>
        <name>ATP</name>
        <dbReference type="ChEBI" id="CHEBI:30616"/>
    </ligand>
</feature>
<comment type="caution">
    <text evidence="12">Lacks conserved residue(s) required for the propagation of feature annotation.</text>
</comment>
<dbReference type="GO" id="GO:0019303">
    <property type="term" value="P:D-ribose catabolic process"/>
    <property type="evidence" value="ECO:0007669"/>
    <property type="project" value="UniProtKB-UniRule"/>
</dbReference>
<keyword evidence="10 12" id="KW-0630">Potassium</keyword>
<evidence type="ECO:0000256" key="6">
    <source>
        <dbReference type="ARBA" id="ARBA00022741"/>
    </source>
</evidence>
<dbReference type="InterPro" id="IPR002139">
    <property type="entry name" value="Ribo/fructo_kinase"/>
</dbReference>
<comment type="subunit">
    <text evidence="12">Homodimer.</text>
</comment>
<feature type="binding site" evidence="12">
    <location>
        <position position="271"/>
    </location>
    <ligand>
        <name>K(+)</name>
        <dbReference type="ChEBI" id="CHEBI:29103"/>
    </ligand>
</feature>
<evidence type="ECO:0000256" key="9">
    <source>
        <dbReference type="ARBA" id="ARBA00022842"/>
    </source>
</evidence>
<dbReference type="Gene3D" id="3.40.1190.20">
    <property type="match status" value="1"/>
</dbReference>
<comment type="similarity">
    <text evidence="1">Belongs to the carbohydrate kinase pfkB family.</text>
</comment>
<comment type="subcellular location">
    <subcellularLocation>
        <location evidence="12">Cytoplasm</location>
    </subcellularLocation>
</comment>
<dbReference type="InterPro" id="IPR002173">
    <property type="entry name" value="Carboh/pur_kinase_PfkB_CS"/>
</dbReference>
<evidence type="ECO:0000256" key="2">
    <source>
        <dbReference type="ARBA" id="ARBA00012035"/>
    </source>
</evidence>
<keyword evidence="12" id="KW-0963">Cytoplasm</keyword>
<keyword evidence="9 12" id="KW-0460">Magnesium</keyword>
<feature type="binding site" evidence="12">
    <location>
        <begin position="235"/>
        <end position="236"/>
    </location>
    <ligand>
        <name>ATP</name>
        <dbReference type="ChEBI" id="CHEBI:30616"/>
    </ligand>
</feature>
<evidence type="ECO:0000256" key="4">
    <source>
        <dbReference type="ARBA" id="ARBA00022679"/>
    </source>
</evidence>
<comment type="function">
    <text evidence="12">Catalyzes the phosphorylation of ribose at O-5 in a reaction requiring ATP and magnesium. The resulting D-ribose-5-phosphate can then be used either for sythesis of nucleotides, histidine, and tryptophan, or as a component of the pentose phosphate pathway.</text>
</comment>
<dbReference type="EMBL" id="CP060010">
    <property type="protein sequence ID" value="QTN35238.1"/>
    <property type="molecule type" value="Genomic_DNA"/>
</dbReference>
<keyword evidence="7 12" id="KW-0418">Kinase</keyword>
<evidence type="ECO:0000256" key="3">
    <source>
        <dbReference type="ARBA" id="ARBA00016943"/>
    </source>
</evidence>
<keyword evidence="11 12" id="KW-0119">Carbohydrate metabolism</keyword>
<dbReference type="PRINTS" id="PR00990">
    <property type="entry name" value="RIBOKINASE"/>
</dbReference>
<sequence>MTVYNLGSINIDHVYTMEDFPRPGQTLSAESMVTNLGGKGLNISVALNRAGADARHIGAVGAGDALVQTLLAPFDLKLDSVALLEDPTGHAIIYLDKTRENQIVIFPGANGAITRAHVEASLADAGPGDWLVLQNETNANEIGLAVARAKGMKVALVAAPFDDSMPDLMRRVDLVSVNEEELRDFEAAMGGSFRDHRDMSFLVTYGAEGAEFVSGDETHRVDAHKVQVADTTGAGDTFFGGFMAHYAAGASVPEALEFASAMAALQVQALGAAVAIPARDDVLAFLKG</sequence>
<dbReference type="PROSITE" id="PS00584">
    <property type="entry name" value="PFKB_KINASES_2"/>
    <property type="match status" value="1"/>
</dbReference>
<evidence type="ECO:0000256" key="7">
    <source>
        <dbReference type="ARBA" id="ARBA00022777"/>
    </source>
</evidence>
<dbReference type="GO" id="GO:0005737">
    <property type="term" value="C:cytoplasm"/>
    <property type="evidence" value="ECO:0007669"/>
    <property type="project" value="UniProtKB-SubCell"/>
</dbReference>
<protein>
    <recommendedName>
        <fullName evidence="3 12">Ribokinase</fullName>
        <shortName evidence="12">RK</shortName>
        <ecNumber evidence="2 12">2.7.1.15</ecNumber>
    </recommendedName>
</protein>
<evidence type="ECO:0000256" key="1">
    <source>
        <dbReference type="ARBA" id="ARBA00005380"/>
    </source>
</evidence>
<comment type="similarity">
    <text evidence="12">Belongs to the carbohydrate kinase PfkB family. Ribokinase subfamily.</text>
</comment>
<dbReference type="EC" id="2.7.1.15" evidence="2 12"/>
<feature type="binding site" evidence="12">
    <location>
        <position position="232"/>
    </location>
    <ligand>
        <name>K(+)</name>
        <dbReference type="ChEBI" id="CHEBI:29103"/>
    </ligand>
</feature>
<reference evidence="14" key="1">
    <citation type="submission" date="2020-07" db="EMBL/GenBank/DDBJ databases">
        <title>Genome sequences of bacteria associated with the marine, planktonic diatom Thalassiosira profunda strain ECT2AJA-044.</title>
        <authorList>
            <person name="Gargas C.B."/>
            <person name="Roberts W.R."/>
            <person name="Alverson A.J."/>
        </authorList>
    </citation>
    <scope>NUCLEOTIDE SEQUENCE</scope>
    <source>
        <strain evidence="14">ECT2AJA-044</strain>
    </source>
</reference>
<dbReference type="Proteomes" id="UP000665026">
    <property type="component" value="Chromosome"/>
</dbReference>
<evidence type="ECO:0000256" key="8">
    <source>
        <dbReference type="ARBA" id="ARBA00022840"/>
    </source>
</evidence>
<dbReference type="PANTHER" id="PTHR10584">
    <property type="entry name" value="SUGAR KINASE"/>
    <property type="match status" value="1"/>
</dbReference>
<dbReference type="CDD" id="cd01174">
    <property type="entry name" value="ribokinase"/>
    <property type="match status" value="1"/>
</dbReference>
<feature type="binding site" evidence="12">
    <location>
        <position position="136"/>
    </location>
    <ligand>
        <name>substrate</name>
    </ligand>
</feature>
<keyword evidence="6 12" id="KW-0547">Nucleotide-binding</keyword>
<feature type="binding site" evidence="12">
    <location>
        <position position="266"/>
    </location>
    <ligand>
        <name>K(+)</name>
        <dbReference type="ChEBI" id="CHEBI:29103"/>
    </ligand>
</feature>
<evidence type="ECO:0000259" key="13">
    <source>
        <dbReference type="Pfam" id="PF00294"/>
    </source>
</evidence>
<feature type="binding site" evidence="12">
    <location>
        <position position="230"/>
    </location>
    <ligand>
        <name>K(+)</name>
        <dbReference type="ChEBI" id="CHEBI:29103"/>
    </ligand>
</feature>
<dbReference type="PANTHER" id="PTHR10584:SF166">
    <property type="entry name" value="RIBOKINASE"/>
    <property type="match status" value="1"/>
</dbReference>
<feature type="domain" description="Carbohydrate kinase PfkB" evidence="13">
    <location>
        <begin position="6"/>
        <end position="278"/>
    </location>
</feature>
<dbReference type="InterPro" id="IPR029056">
    <property type="entry name" value="Ribokinase-like"/>
</dbReference>
<accession>A0A975END3</accession>
<feature type="binding site" evidence="12">
    <location>
        <begin position="38"/>
        <end position="42"/>
    </location>
    <ligand>
        <name>substrate</name>
    </ligand>
</feature>
<dbReference type="KEGG" id="cact:HZ995_12205"/>
<feature type="binding site" evidence="12">
    <location>
        <position position="236"/>
    </location>
    <ligand>
        <name>substrate</name>
    </ligand>
</feature>
<keyword evidence="8 12" id="KW-0067">ATP-binding</keyword>
<evidence type="ECO:0000313" key="14">
    <source>
        <dbReference type="EMBL" id="QTN35238.1"/>
    </source>
</evidence>
<keyword evidence="4 12" id="KW-0808">Transferase</keyword>
<dbReference type="GO" id="GO:0005524">
    <property type="term" value="F:ATP binding"/>
    <property type="evidence" value="ECO:0007669"/>
    <property type="project" value="UniProtKB-UniRule"/>
</dbReference>
<comment type="pathway">
    <text evidence="12">Carbohydrate metabolism; D-ribose degradation; D-ribose 5-phosphate from beta-D-ribopyranose: step 2/2.</text>
</comment>
<feature type="binding site" evidence="12">
    <location>
        <position position="178"/>
    </location>
    <ligand>
        <name>ATP</name>
        <dbReference type="ChEBI" id="CHEBI:30616"/>
    </ligand>
</feature>
<dbReference type="RefSeq" id="WP_209355925.1">
    <property type="nucleotide sequence ID" value="NZ_CP060010.1"/>
</dbReference>
<dbReference type="Pfam" id="PF00294">
    <property type="entry name" value="PfkB"/>
    <property type="match status" value="1"/>
</dbReference>
<evidence type="ECO:0000256" key="5">
    <source>
        <dbReference type="ARBA" id="ARBA00022723"/>
    </source>
</evidence>
<evidence type="ECO:0000256" key="12">
    <source>
        <dbReference type="HAMAP-Rule" id="MF_01987"/>
    </source>
</evidence>
<dbReference type="InterPro" id="IPR011611">
    <property type="entry name" value="PfkB_dom"/>
</dbReference>
<feature type="binding site" evidence="12">
    <location>
        <position position="269"/>
    </location>
    <ligand>
        <name>K(+)</name>
        <dbReference type="ChEBI" id="CHEBI:29103"/>
    </ligand>
</feature>
<comment type="activity regulation">
    <text evidence="12">Activated by a monovalent cation that binds near, but not in, the active site. The most likely occupant of the site in vivo is potassium. Ion binding induces a conformational change that may alter substrate affinity.</text>
</comment>
<comment type="cofactor">
    <cofactor evidence="12">
        <name>Mg(2+)</name>
        <dbReference type="ChEBI" id="CHEBI:18420"/>
    </cofactor>
    <text evidence="12">Requires a divalent cation, most likely magnesium in vivo, as an electrophilic catalyst to aid phosphoryl group transfer. It is the chelate of the metal and the nucleotide that is the actual substrate.</text>
</comment>
<evidence type="ECO:0000256" key="11">
    <source>
        <dbReference type="ARBA" id="ARBA00023277"/>
    </source>
</evidence>
<dbReference type="AlphaFoldDB" id="A0A975END3"/>
<gene>
    <name evidence="12" type="primary">rbsK</name>
    <name evidence="14" type="ORF">HZ995_12205</name>
</gene>
<organism evidence="14 15">
    <name type="scientific">Cognatishimia activa</name>
    <dbReference type="NCBI Taxonomy" id="1715691"/>
    <lineage>
        <taxon>Bacteria</taxon>
        <taxon>Pseudomonadati</taxon>
        <taxon>Pseudomonadota</taxon>
        <taxon>Alphaproteobacteria</taxon>
        <taxon>Rhodobacterales</taxon>
        <taxon>Paracoccaceae</taxon>
        <taxon>Cognatishimia</taxon>
    </lineage>
</organism>
<evidence type="ECO:0000313" key="15">
    <source>
        <dbReference type="Proteomes" id="UP000665026"/>
    </source>
</evidence>
<evidence type="ECO:0000256" key="10">
    <source>
        <dbReference type="ARBA" id="ARBA00022958"/>
    </source>
</evidence>
<dbReference type="SUPFAM" id="SSF53613">
    <property type="entry name" value="Ribokinase-like"/>
    <property type="match status" value="1"/>
</dbReference>
<feature type="binding site" evidence="12">
    <location>
        <begin position="10"/>
        <end position="12"/>
    </location>
    <ligand>
        <name>substrate</name>
    </ligand>
</feature>
<dbReference type="GO" id="GO:0046872">
    <property type="term" value="F:metal ion binding"/>
    <property type="evidence" value="ECO:0007669"/>
    <property type="project" value="UniProtKB-KW"/>
</dbReference>
<proteinExistence type="inferred from homology"/>
<dbReference type="GO" id="GO:0004747">
    <property type="term" value="F:ribokinase activity"/>
    <property type="evidence" value="ECO:0007669"/>
    <property type="project" value="UniProtKB-UniRule"/>
</dbReference>
<name>A0A975END3_9RHOB</name>
<keyword evidence="5 12" id="KW-0479">Metal-binding</keyword>